<evidence type="ECO:0000256" key="1">
    <source>
        <dbReference type="SAM" id="MobiDB-lite"/>
    </source>
</evidence>
<reference evidence="2 3" key="1">
    <citation type="submission" date="2018-02" db="EMBL/GenBank/DDBJ databases">
        <title>Draft genome of wild Prunus yedoensis var. nudiflora.</title>
        <authorList>
            <person name="Baek S."/>
            <person name="Kim J.-H."/>
            <person name="Choi K."/>
            <person name="Kim G.-B."/>
            <person name="Cho A."/>
            <person name="Jang H."/>
            <person name="Shin C.-H."/>
            <person name="Yu H.-J."/>
            <person name="Mun J.-H."/>
        </authorList>
    </citation>
    <scope>NUCLEOTIDE SEQUENCE [LARGE SCALE GENOMIC DNA]</scope>
    <source>
        <strain evidence="3">cv. Jeju island</strain>
        <tissue evidence="2">Leaf</tissue>
    </source>
</reference>
<organism evidence="2 3">
    <name type="scientific">Prunus yedoensis var. nudiflora</name>
    <dbReference type="NCBI Taxonomy" id="2094558"/>
    <lineage>
        <taxon>Eukaryota</taxon>
        <taxon>Viridiplantae</taxon>
        <taxon>Streptophyta</taxon>
        <taxon>Embryophyta</taxon>
        <taxon>Tracheophyta</taxon>
        <taxon>Spermatophyta</taxon>
        <taxon>Magnoliopsida</taxon>
        <taxon>eudicotyledons</taxon>
        <taxon>Gunneridae</taxon>
        <taxon>Pentapetalae</taxon>
        <taxon>rosids</taxon>
        <taxon>fabids</taxon>
        <taxon>Rosales</taxon>
        <taxon>Rosaceae</taxon>
        <taxon>Amygdaloideae</taxon>
        <taxon>Amygdaleae</taxon>
        <taxon>Prunus</taxon>
    </lineage>
</organism>
<keyword evidence="3" id="KW-1185">Reference proteome</keyword>
<gene>
    <name evidence="2" type="ORF">Pyn_38974</name>
</gene>
<evidence type="ECO:0000313" key="3">
    <source>
        <dbReference type="Proteomes" id="UP000250321"/>
    </source>
</evidence>
<protein>
    <submittedName>
        <fullName evidence="2">Uncharacterized protein</fullName>
    </submittedName>
</protein>
<sequence>MKSGDVEKIVENIEEKKDEKKSGDVEKIEEKKDEKQSSVGEEKIEKLCGNDT</sequence>
<dbReference type="AlphaFoldDB" id="A0A314ZB70"/>
<dbReference type="Proteomes" id="UP000250321">
    <property type="component" value="Unassembled WGS sequence"/>
</dbReference>
<name>A0A314ZB70_PRUYE</name>
<dbReference type="EMBL" id="PJQY01000261">
    <property type="protein sequence ID" value="PQQ14358.1"/>
    <property type="molecule type" value="Genomic_DNA"/>
</dbReference>
<evidence type="ECO:0000313" key="2">
    <source>
        <dbReference type="EMBL" id="PQQ14358.1"/>
    </source>
</evidence>
<proteinExistence type="predicted"/>
<accession>A0A314ZB70</accession>
<comment type="caution">
    <text evidence="2">The sequence shown here is derived from an EMBL/GenBank/DDBJ whole genome shotgun (WGS) entry which is preliminary data.</text>
</comment>
<feature type="region of interest" description="Disordered" evidence="1">
    <location>
        <begin position="1"/>
        <end position="52"/>
    </location>
</feature>